<keyword evidence="2" id="KW-1185">Reference proteome</keyword>
<sequence>MYRLRLISRDFGVDDSGPWHSTHEQARKAARLMYLLYKGEVRVEIHRVVDLRSRKMEKVEELK</sequence>
<protein>
    <submittedName>
        <fullName evidence="1">Uncharacterized protein</fullName>
    </submittedName>
</protein>
<dbReference type="OrthoDB" id="8592173at2"/>
<comment type="caution">
    <text evidence="1">The sequence shown here is derived from an EMBL/GenBank/DDBJ whole genome shotgun (WGS) entry which is preliminary data.</text>
</comment>
<dbReference type="Proteomes" id="UP000248395">
    <property type="component" value="Unassembled WGS sequence"/>
</dbReference>
<name>A0A318JNI1_9NEIS</name>
<dbReference type="AlphaFoldDB" id="A0A318JNI1"/>
<organism evidence="1 2">
    <name type="scientific">Aquitalea magnusonii</name>
    <dbReference type="NCBI Taxonomy" id="332411"/>
    <lineage>
        <taxon>Bacteria</taxon>
        <taxon>Pseudomonadati</taxon>
        <taxon>Pseudomonadota</taxon>
        <taxon>Betaproteobacteria</taxon>
        <taxon>Neisseriales</taxon>
        <taxon>Chromobacteriaceae</taxon>
        <taxon>Aquitalea</taxon>
    </lineage>
</organism>
<proteinExistence type="predicted"/>
<gene>
    <name evidence="1" type="ORF">DFR38_104189</name>
</gene>
<reference evidence="1 2" key="1">
    <citation type="submission" date="2018-05" db="EMBL/GenBank/DDBJ databases">
        <title>Genomic Encyclopedia of Type Strains, Phase IV (KMG-IV): sequencing the most valuable type-strain genomes for metagenomic binning, comparative biology and taxonomic classification.</title>
        <authorList>
            <person name="Goeker M."/>
        </authorList>
    </citation>
    <scope>NUCLEOTIDE SEQUENCE [LARGE SCALE GENOMIC DNA]</scope>
    <source>
        <strain evidence="1 2">DSM 25134</strain>
    </source>
</reference>
<evidence type="ECO:0000313" key="2">
    <source>
        <dbReference type="Proteomes" id="UP000248395"/>
    </source>
</evidence>
<accession>A0A318JNI1</accession>
<dbReference type="EMBL" id="QJKC01000004">
    <property type="protein sequence ID" value="PXX49545.1"/>
    <property type="molecule type" value="Genomic_DNA"/>
</dbReference>
<evidence type="ECO:0000313" key="1">
    <source>
        <dbReference type="EMBL" id="PXX49545.1"/>
    </source>
</evidence>
<dbReference type="RefSeq" id="WP_059286209.1">
    <property type="nucleotide sequence ID" value="NZ_LNQU01000064.1"/>
</dbReference>